<evidence type="ECO:0000313" key="2">
    <source>
        <dbReference type="EMBL" id="KAB2809798.1"/>
    </source>
</evidence>
<evidence type="ECO:0000313" key="3">
    <source>
        <dbReference type="Proteomes" id="UP000468650"/>
    </source>
</evidence>
<reference evidence="2 3" key="1">
    <citation type="submission" date="2019-09" db="EMBL/GenBank/DDBJ databases">
        <title>Genomes of family Cryomorphaceae.</title>
        <authorList>
            <person name="Bowman J.P."/>
        </authorList>
    </citation>
    <scope>NUCLEOTIDE SEQUENCE [LARGE SCALE GENOMIC DNA]</scope>
    <source>
        <strain evidence="2 3">LMG 25704</strain>
    </source>
</reference>
<name>A0A6N6RGC9_9FLAO</name>
<dbReference type="RefSeq" id="WP_170266425.1">
    <property type="nucleotide sequence ID" value="NZ_WBVO01000007.1"/>
</dbReference>
<dbReference type="EMBL" id="WBVO01000007">
    <property type="protein sequence ID" value="KAB2809798.1"/>
    <property type="molecule type" value="Genomic_DNA"/>
</dbReference>
<keyword evidence="3" id="KW-1185">Reference proteome</keyword>
<feature type="transmembrane region" description="Helical" evidence="1">
    <location>
        <begin position="61"/>
        <end position="81"/>
    </location>
</feature>
<sequence length="86" mass="9513">MGSSGTDQLKQLRQLKGRRTNGVFKPQAGARMEGSPAVESDPKVVAQYKALAERSRKRRRIVTFVVLLSIGALFGGVMYWFGHTSM</sequence>
<dbReference type="AlphaFoldDB" id="A0A6N6RGC9"/>
<proteinExistence type="predicted"/>
<organism evidence="2 3">
    <name type="scientific">Phaeocystidibacter luteus</name>
    <dbReference type="NCBI Taxonomy" id="911197"/>
    <lineage>
        <taxon>Bacteria</taxon>
        <taxon>Pseudomonadati</taxon>
        <taxon>Bacteroidota</taxon>
        <taxon>Flavobacteriia</taxon>
        <taxon>Flavobacteriales</taxon>
        <taxon>Phaeocystidibacteraceae</taxon>
        <taxon>Phaeocystidibacter</taxon>
    </lineage>
</organism>
<protein>
    <submittedName>
        <fullName evidence="2">Uncharacterized protein</fullName>
    </submittedName>
</protein>
<accession>A0A6N6RGC9</accession>
<dbReference type="Proteomes" id="UP000468650">
    <property type="component" value="Unassembled WGS sequence"/>
</dbReference>
<evidence type="ECO:0000256" key="1">
    <source>
        <dbReference type="SAM" id="Phobius"/>
    </source>
</evidence>
<gene>
    <name evidence="2" type="ORF">F8C67_09590</name>
</gene>
<keyword evidence="1" id="KW-1133">Transmembrane helix</keyword>
<keyword evidence="1" id="KW-0472">Membrane</keyword>
<comment type="caution">
    <text evidence="2">The sequence shown here is derived from an EMBL/GenBank/DDBJ whole genome shotgun (WGS) entry which is preliminary data.</text>
</comment>
<keyword evidence="1" id="KW-0812">Transmembrane</keyword>